<dbReference type="AlphaFoldDB" id="A0A559JB22"/>
<comment type="caution">
    <text evidence="7">The sequence shown here is derived from an EMBL/GenBank/DDBJ whole genome shotgun (WGS) entry which is preliminary data.</text>
</comment>
<evidence type="ECO:0000256" key="5">
    <source>
        <dbReference type="ARBA" id="ARBA00022967"/>
    </source>
</evidence>
<evidence type="ECO:0000256" key="3">
    <source>
        <dbReference type="ARBA" id="ARBA00022741"/>
    </source>
</evidence>
<dbReference type="PROSITE" id="PS50893">
    <property type="entry name" value="ABC_TRANSPORTER_2"/>
    <property type="match status" value="1"/>
</dbReference>
<dbReference type="PANTHER" id="PTHR46743:SF2">
    <property type="entry name" value="TEICHOIC ACIDS EXPORT ATP-BINDING PROTEIN TAGH"/>
    <property type="match status" value="1"/>
</dbReference>
<dbReference type="InterPro" id="IPR027417">
    <property type="entry name" value="P-loop_NTPase"/>
</dbReference>
<dbReference type="EMBL" id="VNJJ01000013">
    <property type="protein sequence ID" value="TVX97076.1"/>
    <property type="molecule type" value="Genomic_DNA"/>
</dbReference>
<evidence type="ECO:0000313" key="7">
    <source>
        <dbReference type="EMBL" id="TVX97076.1"/>
    </source>
</evidence>
<sequence length="432" mass="48478">MENVIEVKNLSKRYKIYKSPYHRLMEWASLGKLKRHDEFWALKDISFELKKGQCLGIIGVNGAGKSTLLKILSGAIWPSSGLFRVNGKMVSLLELGTGFHPELSGIDNIMNSGKLLGFSNEYLTGKIDAIVEFSELGDFIHQPVKNYSSGMYVRLAFSMYANLEPDIYVVDEALSVGDIFFQQKCFNFLNTLMDNGTSIILVTHDMQTVLQFCDNVILLKDGKSYMEGHPVEMVNLYYTLHNIQEDNTDVALLESSQEEVSVPLEATLNISGAAGMQRGNGKVEILGVALLDHSGKMTTSAQTGEMMKLVIYAESKEDVADLTFAYQFTDRFNTVVFGQNSYMVTKRKISAKQGEVFQAIFEIEMSLYQGLYTLAIGASDCQTEVGNEIYTWIEGCLTLEIVKPEWRTFHGVAYMKTNFQLKSDSKVYNTKD</sequence>
<dbReference type="InterPro" id="IPR003439">
    <property type="entry name" value="ABC_transporter-like_ATP-bd"/>
</dbReference>
<dbReference type="InterPro" id="IPR003593">
    <property type="entry name" value="AAA+_ATPase"/>
</dbReference>
<organism evidence="7 8">
    <name type="scientific">Cohnella terricola</name>
    <dbReference type="NCBI Taxonomy" id="1289167"/>
    <lineage>
        <taxon>Bacteria</taxon>
        <taxon>Bacillati</taxon>
        <taxon>Bacillota</taxon>
        <taxon>Bacilli</taxon>
        <taxon>Bacillales</taxon>
        <taxon>Paenibacillaceae</taxon>
        <taxon>Cohnella</taxon>
    </lineage>
</organism>
<reference evidence="7 8" key="1">
    <citation type="submission" date="2019-07" db="EMBL/GenBank/DDBJ databases">
        <authorList>
            <person name="Kim J."/>
        </authorList>
    </citation>
    <scope>NUCLEOTIDE SEQUENCE [LARGE SCALE GENOMIC DNA]</scope>
    <source>
        <strain evidence="7 8">G13</strain>
    </source>
</reference>
<protein>
    <submittedName>
        <fullName evidence="7">ABC transporter ATP-binding protein</fullName>
    </submittedName>
</protein>
<dbReference type="SUPFAM" id="SSF52540">
    <property type="entry name" value="P-loop containing nucleoside triphosphate hydrolases"/>
    <property type="match status" value="1"/>
</dbReference>
<keyword evidence="5" id="KW-1278">Translocase</keyword>
<dbReference type="GO" id="GO:0016020">
    <property type="term" value="C:membrane"/>
    <property type="evidence" value="ECO:0007669"/>
    <property type="project" value="InterPro"/>
</dbReference>
<evidence type="ECO:0000259" key="6">
    <source>
        <dbReference type="PROSITE" id="PS50893"/>
    </source>
</evidence>
<accession>A0A559JB22</accession>
<feature type="domain" description="ABC transporter" evidence="6">
    <location>
        <begin position="5"/>
        <end position="246"/>
    </location>
</feature>
<gene>
    <name evidence="7" type="ORF">FPZ45_19135</name>
</gene>
<keyword evidence="2" id="KW-0813">Transport</keyword>
<keyword evidence="8" id="KW-1185">Reference proteome</keyword>
<dbReference type="InterPro" id="IPR015860">
    <property type="entry name" value="ABC_transpr_TagH-like"/>
</dbReference>
<dbReference type="PANTHER" id="PTHR46743">
    <property type="entry name" value="TEICHOIC ACIDS EXPORT ATP-BINDING PROTEIN TAGH"/>
    <property type="match status" value="1"/>
</dbReference>
<dbReference type="Proteomes" id="UP000316330">
    <property type="component" value="Unassembled WGS sequence"/>
</dbReference>
<dbReference type="GO" id="GO:0016887">
    <property type="term" value="F:ATP hydrolysis activity"/>
    <property type="evidence" value="ECO:0007669"/>
    <property type="project" value="InterPro"/>
</dbReference>
<keyword evidence="3" id="KW-0547">Nucleotide-binding</keyword>
<dbReference type="CDD" id="cd10147">
    <property type="entry name" value="Wzt_C-like"/>
    <property type="match status" value="1"/>
</dbReference>
<dbReference type="Gene3D" id="3.40.50.300">
    <property type="entry name" value="P-loop containing nucleotide triphosphate hydrolases"/>
    <property type="match status" value="1"/>
</dbReference>
<dbReference type="InterPro" id="IPR050683">
    <property type="entry name" value="Bact_Polysacc_Export_ATP-bd"/>
</dbReference>
<keyword evidence="4 7" id="KW-0067">ATP-binding</keyword>
<evidence type="ECO:0000313" key="8">
    <source>
        <dbReference type="Proteomes" id="UP000316330"/>
    </source>
</evidence>
<dbReference type="RefSeq" id="WP_144705456.1">
    <property type="nucleotide sequence ID" value="NZ_VNJJ01000013.1"/>
</dbReference>
<dbReference type="Pfam" id="PF00005">
    <property type="entry name" value="ABC_tran"/>
    <property type="match status" value="1"/>
</dbReference>
<comment type="similarity">
    <text evidence="1">Belongs to the ABC transporter superfamily.</text>
</comment>
<proteinExistence type="inferred from homology"/>
<dbReference type="GO" id="GO:0005524">
    <property type="term" value="F:ATP binding"/>
    <property type="evidence" value="ECO:0007669"/>
    <property type="project" value="UniProtKB-KW"/>
</dbReference>
<evidence type="ECO:0000256" key="4">
    <source>
        <dbReference type="ARBA" id="ARBA00022840"/>
    </source>
</evidence>
<dbReference type="Gene3D" id="2.70.50.60">
    <property type="entry name" value="abc- transporter (atp binding component) like domain"/>
    <property type="match status" value="1"/>
</dbReference>
<evidence type="ECO:0000256" key="2">
    <source>
        <dbReference type="ARBA" id="ARBA00022448"/>
    </source>
</evidence>
<dbReference type="GO" id="GO:0140359">
    <property type="term" value="F:ABC-type transporter activity"/>
    <property type="evidence" value="ECO:0007669"/>
    <property type="project" value="InterPro"/>
</dbReference>
<dbReference type="Pfam" id="PF14524">
    <property type="entry name" value="Wzt_C"/>
    <property type="match status" value="1"/>
</dbReference>
<dbReference type="OrthoDB" id="9778870at2"/>
<evidence type="ECO:0000256" key="1">
    <source>
        <dbReference type="ARBA" id="ARBA00005417"/>
    </source>
</evidence>
<dbReference type="SMART" id="SM00382">
    <property type="entry name" value="AAA"/>
    <property type="match status" value="1"/>
</dbReference>
<dbReference type="CDD" id="cd03220">
    <property type="entry name" value="ABC_KpsT_Wzt"/>
    <property type="match status" value="1"/>
</dbReference>
<dbReference type="InterPro" id="IPR029439">
    <property type="entry name" value="Wzt_C"/>
</dbReference>
<name>A0A559JB22_9BACL</name>